<evidence type="ECO:0000313" key="11">
    <source>
        <dbReference type="EMBL" id="HER44005.1"/>
    </source>
</evidence>
<proteinExistence type="inferred from homology"/>
<dbReference type="Pfam" id="PF03726">
    <property type="entry name" value="PNPase"/>
    <property type="match status" value="1"/>
</dbReference>
<evidence type="ECO:0000256" key="5">
    <source>
        <dbReference type="ARBA" id="ARBA00022695"/>
    </source>
</evidence>
<dbReference type="Gene3D" id="2.40.50.140">
    <property type="entry name" value="Nucleic acid-binding proteins"/>
    <property type="match status" value="1"/>
</dbReference>
<name>A0A7V2AVG0_UNCEI</name>
<dbReference type="GO" id="GO:0000287">
    <property type="term" value="F:magnesium ion binding"/>
    <property type="evidence" value="ECO:0007669"/>
    <property type="project" value="UniProtKB-UniRule"/>
</dbReference>
<dbReference type="GO" id="GO:0006402">
    <property type="term" value="P:mRNA catabolic process"/>
    <property type="evidence" value="ECO:0007669"/>
    <property type="project" value="UniProtKB-UniRule"/>
</dbReference>
<feature type="binding site" evidence="9">
    <location>
        <position position="483"/>
    </location>
    <ligand>
        <name>Mg(2+)</name>
        <dbReference type="ChEBI" id="CHEBI:18420"/>
    </ligand>
</feature>
<keyword evidence="6 9" id="KW-0479">Metal-binding</keyword>
<dbReference type="GO" id="GO:0003723">
    <property type="term" value="F:RNA binding"/>
    <property type="evidence" value="ECO:0007669"/>
    <property type="project" value="UniProtKB-UniRule"/>
</dbReference>
<dbReference type="InterPro" id="IPR001247">
    <property type="entry name" value="ExoRNase_PH_dom1"/>
</dbReference>
<dbReference type="GO" id="GO:0000175">
    <property type="term" value="F:3'-5'-RNA exonuclease activity"/>
    <property type="evidence" value="ECO:0007669"/>
    <property type="project" value="TreeGrafter"/>
</dbReference>
<feature type="domain" description="S1 motif" evidence="10">
    <location>
        <begin position="619"/>
        <end position="687"/>
    </location>
</feature>
<dbReference type="PROSITE" id="PS50084">
    <property type="entry name" value="KH_TYPE_1"/>
    <property type="match status" value="1"/>
</dbReference>
<dbReference type="CDD" id="cd04472">
    <property type="entry name" value="S1_PNPase"/>
    <property type="match status" value="1"/>
</dbReference>
<dbReference type="Gene3D" id="3.30.1370.10">
    <property type="entry name" value="K Homology domain, type 1"/>
    <property type="match status" value="1"/>
</dbReference>
<gene>
    <name evidence="9 11" type="primary">pnp</name>
    <name evidence="11" type="ORF">ENO08_06055</name>
</gene>
<evidence type="ECO:0000259" key="10">
    <source>
        <dbReference type="PROSITE" id="PS50126"/>
    </source>
</evidence>
<comment type="caution">
    <text evidence="11">The sequence shown here is derived from an EMBL/GenBank/DDBJ whole genome shotgun (WGS) entry which is preliminary data.</text>
</comment>
<comment type="catalytic activity">
    <reaction evidence="9">
        <text>RNA(n+1) + phosphate = RNA(n) + a ribonucleoside 5'-diphosphate</text>
        <dbReference type="Rhea" id="RHEA:22096"/>
        <dbReference type="Rhea" id="RHEA-COMP:14527"/>
        <dbReference type="Rhea" id="RHEA-COMP:17342"/>
        <dbReference type="ChEBI" id="CHEBI:43474"/>
        <dbReference type="ChEBI" id="CHEBI:57930"/>
        <dbReference type="ChEBI" id="CHEBI:140395"/>
        <dbReference type="EC" id="2.7.7.8"/>
    </reaction>
</comment>
<comment type="cofactor">
    <cofactor evidence="9">
        <name>Mg(2+)</name>
        <dbReference type="ChEBI" id="CHEBI:18420"/>
    </cofactor>
</comment>
<dbReference type="CDD" id="cd02393">
    <property type="entry name" value="KH-I_PNPase"/>
    <property type="match status" value="1"/>
</dbReference>
<dbReference type="Pfam" id="PF00013">
    <property type="entry name" value="KH_1"/>
    <property type="match status" value="1"/>
</dbReference>
<dbReference type="EMBL" id="DSEC01000426">
    <property type="protein sequence ID" value="HER44005.1"/>
    <property type="molecule type" value="Genomic_DNA"/>
</dbReference>
<sequence length="690" mass="76580">MRKKDFSIDGREMFFETGRMAKQADGSVLVGEEGTVVLVTAVASKDAPTDKGFFPLFTEYREKFYAAGKIPGGFFKREGRPGERETLSARLIDRPIRPLFPEGFQYEVQVACSVLSSDQQHQSDVLGVTGASIALALSDIPFGGLLSGVRVGYKDGKFIYNPTYEEVDEGELDLVIAGTDDAIIMVEGGAKEVSESMLVEALEFGHERIRTLNRFQREFLDGLSIPAKREVPEAKVDEQLREKLKSEYYREVDRRCRVRGKLERERSLNELIREAAEKHGDETPELDKQIKNIMHDLEREIVRKIILEEKVRTDGRRYDELRDISCDIAVLPRTHGSALFTRGETQSLVVTTLGTSQDEQRIDDMEGESWKNYMLHYNFPPFSVGEVGFFRGPGRREIGHGALAERAIKPVIPEDELFPYTIRVVSDILESNGSSSMATVCGGSLALMDAGVPISKAVAGIAMGLVVEGDSHAILTDILGLEDHLGDMDFKVTGTRDGVTGFQMDVKIGGISRKIMEQALEQARRARIQILDVMDKTISKPRDSISPYAPKIVQIKVPVDKIREIIGPGGKMIRHIQETSGAKIDIEDDGTVCIAAVDQAAGDKALEMINALIEEPEVDKVYKGIVRSIMPFGAFVQILPGKDGLLHISEIDKKRTEKVEDVLNLGDEVEVKVIGIDKEGKIRLSRKVLL</sequence>
<dbReference type="Pfam" id="PF01138">
    <property type="entry name" value="RNase_PH"/>
    <property type="match status" value="2"/>
</dbReference>
<dbReference type="InterPro" id="IPR012162">
    <property type="entry name" value="PNPase"/>
</dbReference>
<dbReference type="InterPro" id="IPR012340">
    <property type="entry name" value="NA-bd_OB-fold"/>
</dbReference>
<dbReference type="PANTHER" id="PTHR11252">
    <property type="entry name" value="POLYRIBONUCLEOTIDE NUCLEOTIDYLTRANSFERASE"/>
    <property type="match status" value="1"/>
</dbReference>
<dbReference type="NCBIfam" id="NF008805">
    <property type="entry name" value="PRK11824.1"/>
    <property type="match status" value="1"/>
</dbReference>
<dbReference type="Pfam" id="PF00575">
    <property type="entry name" value="S1"/>
    <property type="match status" value="1"/>
</dbReference>
<dbReference type="EC" id="2.7.7.8" evidence="9"/>
<keyword evidence="7 9" id="KW-0460">Magnesium</keyword>
<dbReference type="SUPFAM" id="SSF46915">
    <property type="entry name" value="Polynucleotide phosphorylase/guanosine pentaphosphate synthase (PNPase/GPSI), domain 3"/>
    <property type="match status" value="1"/>
</dbReference>
<keyword evidence="4 9" id="KW-0808">Transferase</keyword>
<dbReference type="InterPro" id="IPR020568">
    <property type="entry name" value="Ribosomal_Su5_D2-typ_SF"/>
</dbReference>
<dbReference type="PROSITE" id="PS50126">
    <property type="entry name" value="S1"/>
    <property type="match status" value="1"/>
</dbReference>
<evidence type="ECO:0000256" key="9">
    <source>
        <dbReference type="HAMAP-Rule" id="MF_01595"/>
    </source>
</evidence>
<dbReference type="InterPro" id="IPR027408">
    <property type="entry name" value="PNPase/RNase_PH_dom_sf"/>
</dbReference>
<dbReference type="SUPFAM" id="SSF50249">
    <property type="entry name" value="Nucleic acid-binding proteins"/>
    <property type="match status" value="1"/>
</dbReference>
<dbReference type="Gene3D" id="3.30.230.70">
    <property type="entry name" value="GHMP Kinase, N-terminal domain"/>
    <property type="match status" value="2"/>
</dbReference>
<dbReference type="GO" id="GO:0005829">
    <property type="term" value="C:cytosol"/>
    <property type="evidence" value="ECO:0007669"/>
    <property type="project" value="TreeGrafter"/>
</dbReference>
<evidence type="ECO:0000256" key="6">
    <source>
        <dbReference type="ARBA" id="ARBA00022723"/>
    </source>
</evidence>
<dbReference type="PIRSF" id="PIRSF005499">
    <property type="entry name" value="PNPase"/>
    <property type="match status" value="1"/>
</dbReference>
<dbReference type="InterPro" id="IPR003029">
    <property type="entry name" value="S1_domain"/>
</dbReference>
<dbReference type="SMART" id="SM00322">
    <property type="entry name" value="KH"/>
    <property type="match status" value="1"/>
</dbReference>
<dbReference type="AlphaFoldDB" id="A0A7V2AVG0"/>
<dbReference type="InterPro" id="IPR015848">
    <property type="entry name" value="PNPase_PH_RNA-bd_bac/org-type"/>
</dbReference>
<keyword evidence="5 9" id="KW-0548">Nucleotidyltransferase</keyword>
<dbReference type="InterPro" id="IPR036456">
    <property type="entry name" value="PNPase_PH_RNA-bd_sf"/>
</dbReference>
<dbReference type="FunFam" id="3.30.230.70:FF:000002">
    <property type="entry name" value="Polyribonucleotide nucleotidyltransferase"/>
    <property type="match status" value="1"/>
</dbReference>
<evidence type="ECO:0000256" key="4">
    <source>
        <dbReference type="ARBA" id="ARBA00022679"/>
    </source>
</evidence>
<evidence type="ECO:0000256" key="8">
    <source>
        <dbReference type="ARBA" id="ARBA00022884"/>
    </source>
</evidence>
<dbReference type="Proteomes" id="UP000886069">
    <property type="component" value="Unassembled WGS sequence"/>
</dbReference>
<dbReference type="SUPFAM" id="SSF54791">
    <property type="entry name" value="Eukaryotic type KH-domain (KH-domain type I)"/>
    <property type="match status" value="1"/>
</dbReference>
<keyword evidence="3 9" id="KW-0963">Cytoplasm</keyword>
<dbReference type="HAMAP" id="MF_01595">
    <property type="entry name" value="PNPase"/>
    <property type="match status" value="1"/>
</dbReference>
<dbReference type="Pfam" id="PF03725">
    <property type="entry name" value="RNase_PH_C"/>
    <property type="match status" value="1"/>
</dbReference>
<dbReference type="InterPro" id="IPR015847">
    <property type="entry name" value="ExoRNase_PH_dom2"/>
</dbReference>
<dbReference type="InterPro" id="IPR004087">
    <property type="entry name" value="KH_dom"/>
</dbReference>
<dbReference type="CDD" id="cd11363">
    <property type="entry name" value="RNase_PH_PNPase_1"/>
    <property type="match status" value="1"/>
</dbReference>
<feature type="binding site" evidence="9">
    <location>
        <position position="489"/>
    </location>
    <ligand>
        <name>Mg(2+)</name>
        <dbReference type="ChEBI" id="CHEBI:18420"/>
    </ligand>
</feature>
<comment type="similarity">
    <text evidence="2 9">Belongs to the polyribonucleotide nucleotidyltransferase family.</text>
</comment>
<comment type="subcellular location">
    <subcellularLocation>
        <location evidence="1 9">Cytoplasm</location>
    </subcellularLocation>
</comment>
<dbReference type="CDD" id="cd11364">
    <property type="entry name" value="RNase_PH_PNPase_2"/>
    <property type="match status" value="1"/>
</dbReference>
<reference evidence="11" key="1">
    <citation type="journal article" date="2020" name="mSystems">
        <title>Genome- and Community-Level Interaction Insights into Carbon Utilization and Element Cycling Functions of Hydrothermarchaeota in Hydrothermal Sediment.</title>
        <authorList>
            <person name="Zhou Z."/>
            <person name="Liu Y."/>
            <person name="Xu W."/>
            <person name="Pan J."/>
            <person name="Luo Z.H."/>
            <person name="Li M."/>
        </authorList>
    </citation>
    <scope>NUCLEOTIDE SEQUENCE [LARGE SCALE GENOMIC DNA]</scope>
    <source>
        <strain evidence="11">SpSt-1233</strain>
    </source>
</reference>
<dbReference type="InterPro" id="IPR036345">
    <property type="entry name" value="ExoRNase_PH_dom2_sf"/>
</dbReference>
<dbReference type="FunFam" id="3.30.1370.10:FF:000001">
    <property type="entry name" value="Polyribonucleotide nucleotidyltransferase"/>
    <property type="match status" value="1"/>
</dbReference>
<dbReference type="GO" id="GO:0006396">
    <property type="term" value="P:RNA processing"/>
    <property type="evidence" value="ECO:0007669"/>
    <property type="project" value="InterPro"/>
</dbReference>
<dbReference type="InterPro" id="IPR036612">
    <property type="entry name" value="KH_dom_type_1_sf"/>
</dbReference>
<dbReference type="FunFam" id="2.40.50.140:FF:000023">
    <property type="entry name" value="Polyribonucleotide nucleotidyltransferase"/>
    <property type="match status" value="1"/>
</dbReference>
<dbReference type="SMART" id="SM00316">
    <property type="entry name" value="S1"/>
    <property type="match status" value="1"/>
</dbReference>
<dbReference type="GO" id="GO:0004654">
    <property type="term" value="F:polyribonucleotide nucleotidyltransferase activity"/>
    <property type="evidence" value="ECO:0007669"/>
    <property type="project" value="UniProtKB-UniRule"/>
</dbReference>
<protein>
    <recommendedName>
        <fullName evidence="9">Polyribonucleotide nucleotidyltransferase</fullName>
        <ecNumber evidence="9">2.7.7.8</ecNumber>
    </recommendedName>
    <alternativeName>
        <fullName evidence="9">Polynucleotide phosphorylase</fullName>
        <shortName evidence="9">PNPase</shortName>
    </alternativeName>
</protein>
<organism evidence="11">
    <name type="scientific">Eiseniibacteriota bacterium</name>
    <dbReference type="NCBI Taxonomy" id="2212470"/>
    <lineage>
        <taxon>Bacteria</taxon>
        <taxon>Candidatus Eiseniibacteriota</taxon>
    </lineage>
</organism>
<dbReference type="NCBIfam" id="TIGR03591">
    <property type="entry name" value="polynuc_phos"/>
    <property type="match status" value="1"/>
</dbReference>
<evidence type="ECO:0000256" key="2">
    <source>
        <dbReference type="ARBA" id="ARBA00007404"/>
    </source>
</evidence>
<dbReference type="InterPro" id="IPR004088">
    <property type="entry name" value="KH_dom_type_1"/>
</dbReference>
<evidence type="ECO:0000256" key="1">
    <source>
        <dbReference type="ARBA" id="ARBA00004496"/>
    </source>
</evidence>
<dbReference type="FunFam" id="3.30.230.70:FF:000001">
    <property type="entry name" value="Polyribonucleotide nucleotidyltransferase"/>
    <property type="match status" value="1"/>
</dbReference>
<dbReference type="PANTHER" id="PTHR11252:SF0">
    <property type="entry name" value="POLYRIBONUCLEOTIDE NUCLEOTIDYLTRANSFERASE 1, MITOCHONDRIAL"/>
    <property type="match status" value="1"/>
</dbReference>
<dbReference type="SUPFAM" id="SSF55666">
    <property type="entry name" value="Ribonuclease PH domain 2-like"/>
    <property type="match status" value="2"/>
</dbReference>
<keyword evidence="8 9" id="KW-0694">RNA-binding</keyword>
<accession>A0A7V2AVG0</accession>
<evidence type="ECO:0000256" key="3">
    <source>
        <dbReference type="ARBA" id="ARBA00022490"/>
    </source>
</evidence>
<comment type="function">
    <text evidence="9">Involved in mRNA degradation. Catalyzes the phosphorolysis of single-stranded polyribonucleotides processively in the 3'- to 5'-direction.</text>
</comment>
<dbReference type="SUPFAM" id="SSF54211">
    <property type="entry name" value="Ribosomal protein S5 domain 2-like"/>
    <property type="match status" value="2"/>
</dbReference>
<evidence type="ECO:0000256" key="7">
    <source>
        <dbReference type="ARBA" id="ARBA00022842"/>
    </source>
</evidence>